<evidence type="ECO:0008006" key="3">
    <source>
        <dbReference type="Google" id="ProtNLM"/>
    </source>
</evidence>
<dbReference type="EMBL" id="DS028381">
    <property type="protein sequence ID" value="EEY60041.1"/>
    <property type="molecule type" value="Genomic_DNA"/>
</dbReference>
<dbReference type="VEuPathDB" id="FungiDB:PITG_21285"/>
<evidence type="ECO:0000313" key="2">
    <source>
        <dbReference type="Proteomes" id="UP000006643"/>
    </source>
</evidence>
<dbReference type="HOGENOM" id="CLU_1859181_0_0_1"/>
<protein>
    <recommendedName>
        <fullName evidence="3">Ubiquitin-like protease family profile domain-containing protein</fullName>
    </recommendedName>
</protein>
<sequence>MERKIVWKYDPFHKKSILDAVQEVISGVFMKFMSSHMEMQAKTFTGWRQCDGHSCGVLVVQWFEQYLSLEEASAVVSTDATKSCSTKDSVWATVATADVSLTTATNGRWQTIIVSTMEDPRFASSSIVSSVLQRRPMG</sequence>
<organism evidence="1 2">
    <name type="scientific">Phytophthora infestans (strain T30-4)</name>
    <name type="common">Potato late blight agent</name>
    <dbReference type="NCBI Taxonomy" id="403677"/>
    <lineage>
        <taxon>Eukaryota</taxon>
        <taxon>Sar</taxon>
        <taxon>Stramenopiles</taxon>
        <taxon>Oomycota</taxon>
        <taxon>Peronosporomycetes</taxon>
        <taxon>Peronosporales</taxon>
        <taxon>Peronosporaceae</taxon>
        <taxon>Phytophthora</taxon>
    </lineage>
</organism>
<reference evidence="2" key="1">
    <citation type="journal article" date="2009" name="Nature">
        <title>Genome sequence and analysis of the Irish potato famine pathogen Phytophthora infestans.</title>
        <authorList>
            <consortium name="The Broad Institute Genome Sequencing Platform"/>
            <person name="Haas B.J."/>
            <person name="Kamoun S."/>
            <person name="Zody M.C."/>
            <person name="Jiang R.H."/>
            <person name="Handsaker R.E."/>
            <person name="Cano L.M."/>
            <person name="Grabherr M."/>
            <person name="Kodira C.D."/>
            <person name="Raffaele S."/>
            <person name="Torto-Alalibo T."/>
            <person name="Bozkurt T.O."/>
            <person name="Ah-Fong A.M."/>
            <person name="Alvarado L."/>
            <person name="Anderson V.L."/>
            <person name="Armstrong M.R."/>
            <person name="Avrova A."/>
            <person name="Baxter L."/>
            <person name="Beynon J."/>
            <person name="Boevink P.C."/>
            <person name="Bollmann S.R."/>
            <person name="Bos J.I."/>
            <person name="Bulone V."/>
            <person name="Cai G."/>
            <person name="Cakir C."/>
            <person name="Carrington J.C."/>
            <person name="Chawner M."/>
            <person name="Conti L."/>
            <person name="Costanzo S."/>
            <person name="Ewan R."/>
            <person name="Fahlgren N."/>
            <person name="Fischbach M.A."/>
            <person name="Fugelstad J."/>
            <person name="Gilroy E.M."/>
            <person name="Gnerre S."/>
            <person name="Green P.J."/>
            <person name="Grenville-Briggs L.J."/>
            <person name="Griffith J."/>
            <person name="Grunwald N.J."/>
            <person name="Horn K."/>
            <person name="Horner N.R."/>
            <person name="Hu C.H."/>
            <person name="Huitema E."/>
            <person name="Jeong D.H."/>
            <person name="Jones A.M."/>
            <person name="Jones J.D."/>
            <person name="Jones R.W."/>
            <person name="Karlsson E.K."/>
            <person name="Kunjeti S.G."/>
            <person name="Lamour K."/>
            <person name="Liu Z."/>
            <person name="Ma L."/>
            <person name="Maclean D."/>
            <person name="Chibucos M.C."/>
            <person name="McDonald H."/>
            <person name="McWalters J."/>
            <person name="Meijer H.J."/>
            <person name="Morgan W."/>
            <person name="Morris P.F."/>
            <person name="Munro C.A."/>
            <person name="O'Neill K."/>
            <person name="Ospina-Giraldo M."/>
            <person name="Pinzon A."/>
            <person name="Pritchard L."/>
            <person name="Ramsahoye B."/>
            <person name="Ren Q."/>
            <person name="Restrepo S."/>
            <person name="Roy S."/>
            <person name="Sadanandom A."/>
            <person name="Savidor A."/>
            <person name="Schornack S."/>
            <person name="Schwartz D.C."/>
            <person name="Schumann U.D."/>
            <person name="Schwessinger B."/>
            <person name="Seyer L."/>
            <person name="Sharpe T."/>
            <person name="Silvar C."/>
            <person name="Song J."/>
            <person name="Studholme D.J."/>
            <person name="Sykes S."/>
            <person name="Thines M."/>
            <person name="van de Vondervoort P.J."/>
            <person name="Phuntumart V."/>
            <person name="Wawra S."/>
            <person name="Weide R."/>
            <person name="Win J."/>
            <person name="Young C."/>
            <person name="Zhou S."/>
            <person name="Fry W."/>
            <person name="Meyers B.C."/>
            <person name="van West P."/>
            <person name="Ristaino J."/>
            <person name="Govers F."/>
            <person name="Birch P.R."/>
            <person name="Whisson S.C."/>
            <person name="Judelson H.S."/>
            <person name="Nusbaum C."/>
        </authorList>
    </citation>
    <scope>NUCLEOTIDE SEQUENCE [LARGE SCALE GENOMIC DNA]</scope>
    <source>
        <strain evidence="2">T30-4</strain>
    </source>
</reference>
<dbReference type="Proteomes" id="UP000006643">
    <property type="component" value="Unassembled WGS sequence"/>
</dbReference>
<dbReference type="RefSeq" id="XP_002895131.1">
    <property type="nucleotide sequence ID" value="XM_002895085.1"/>
</dbReference>
<evidence type="ECO:0000313" key="1">
    <source>
        <dbReference type="EMBL" id="EEY60041.1"/>
    </source>
</evidence>
<dbReference type="OrthoDB" id="129667at2759"/>
<proteinExistence type="predicted"/>
<dbReference type="InParanoid" id="D0P3J7"/>
<name>D0P3J7_PHYIT</name>
<dbReference type="KEGG" id="pif:PITG_21285"/>
<dbReference type="AlphaFoldDB" id="D0P3J7"/>
<gene>
    <name evidence="1" type="ORF">PITG_21285</name>
</gene>
<keyword evidence="2" id="KW-1185">Reference proteome</keyword>
<dbReference type="GeneID" id="9466740"/>
<accession>D0P3J7</accession>